<comment type="function">
    <text evidence="12">Involved in the system for phosphate transport across the cytoplasmic membrane.</text>
</comment>
<reference evidence="15 16" key="1">
    <citation type="submission" date="2021-03" db="EMBL/GenBank/DDBJ databases">
        <title>Paenibacillus artemisicola MWE-103 whole genome sequence.</title>
        <authorList>
            <person name="Ham Y.J."/>
        </authorList>
    </citation>
    <scope>NUCLEOTIDE SEQUENCE [LARGE SCALE GENOMIC DNA]</scope>
    <source>
        <strain evidence="15 16">MWE-103</strain>
    </source>
</reference>
<evidence type="ECO:0000256" key="9">
    <source>
        <dbReference type="ARBA" id="ARBA00023136"/>
    </source>
</evidence>
<feature type="compositionally biased region" description="Gly residues" evidence="13">
    <location>
        <begin position="44"/>
        <end position="53"/>
    </location>
</feature>
<protein>
    <recommendedName>
        <fullName evidence="12">Phosphate-binding protein</fullName>
    </recommendedName>
</protein>
<evidence type="ECO:0000256" key="11">
    <source>
        <dbReference type="ARBA" id="ARBA00023288"/>
    </source>
</evidence>
<evidence type="ECO:0000256" key="4">
    <source>
        <dbReference type="ARBA" id="ARBA00011529"/>
    </source>
</evidence>
<name>A0ABS3W7H0_9BACL</name>
<keyword evidence="9" id="KW-0472">Membrane</keyword>
<keyword evidence="10 12" id="KW-0564">Palmitate</keyword>
<dbReference type="RefSeq" id="WP_208847224.1">
    <property type="nucleotide sequence ID" value="NZ_JAGGDJ010000004.1"/>
</dbReference>
<keyword evidence="16" id="KW-1185">Reference proteome</keyword>
<feature type="compositionally biased region" description="Low complexity" evidence="13">
    <location>
        <begin position="25"/>
        <end position="43"/>
    </location>
</feature>
<feature type="chain" id="PRO_5044999337" description="Phosphate-binding protein" evidence="12">
    <location>
        <begin position="19"/>
        <end position="324"/>
    </location>
</feature>
<feature type="region of interest" description="Disordered" evidence="13">
    <location>
        <begin position="25"/>
        <end position="53"/>
    </location>
</feature>
<evidence type="ECO:0000256" key="13">
    <source>
        <dbReference type="SAM" id="MobiDB-lite"/>
    </source>
</evidence>
<dbReference type="NCBIfam" id="TIGR02136">
    <property type="entry name" value="ptsS_2"/>
    <property type="match status" value="1"/>
</dbReference>
<comment type="function">
    <text evidence="1">Part of the ABC transporter complex PstSACB involved in phosphate import.</text>
</comment>
<evidence type="ECO:0000256" key="6">
    <source>
        <dbReference type="ARBA" id="ARBA00022475"/>
    </source>
</evidence>
<comment type="subcellular location">
    <subcellularLocation>
        <location evidence="2 12">Cell membrane</location>
        <topology evidence="2 12">Lipid-anchor</topology>
    </subcellularLocation>
</comment>
<evidence type="ECO:0000256" key="8">
    <source>
        <dbReference type="ARBA" id="ARBA00022729"/>
    </source>
</evidence>
<dbReference type="InterPro" id="IPR024370">
    <property type="entry name" value="PBP_domain"/>
</dbReference>
<keyword evidence="5 12" id="KW-0813">Transport</keyword>
<keyword evidence="6 12" id="KW-1003">Cell membrane</keyword>
<dbReference type="Gene3D" id="3.40.190.10">
    <property type="entry name" value="Periplasmic binding protein-like II"/>
    <property type="match status" value="2"/>
</dbReference>
<comment type="subunit">
    <text evidence="4 12">The complex is composed of two ATP-binding proteins (PstB), two transmembrane proteins (PstC and PstA) and a solute-binding protein (PstS).</text>
</comment>
<dbReference type="CDD" id="cd13653">
    <property type="entry name" value="PBP2_phosphate_like_1"/>
    <property type="match status" value="1"/>
</dbReference>
<dbReference type="EMBL" id="JAGGDJ010000004">
    <property type="protein sequence ID" value="MBO7744262.1"/>
    <property type="molecule type" value="Genomic_DNA"/>
</dbReference>
<accession>A0ABS3W7H0</accession>
<evidence type="ECO:0000256" key="5">
    <source>
        <dbReference type="ARBA" id="ARBA00022448"/>
    </source>
</evidence>
<dbReference type="InterPro" id="IPR011862">
    <property type="entry name" value="Phos-bd"/>
</dbReference>
<proteinExistence type="inferred from homology"/>
<keyword evidence="8 12" id="KW-0732">Signal</keyword>
<comment type="similarity">
    <text evidence="3 12">Belongs to the PstS family.</text>
</comment>
<evidence type="ECO:0000256" key="12">
    <source>
        <dbReference type="RuleBase" id="RU367119"/>
    </source>
</evidence>
<evidence type="ECO:0000256" key="7">
    <source>
        <dbReference type="ARBA" id="ARBA00022592"/>
    </source>
</evidence>
<dbReference type="SUPFAM" id="SSF53850">
    <property type="entry name" value="Periplasmic binding protein-like II"/>
    <property type="match status" value="1"/>
</dbReference>
<evidence type="ECO:0000313" key="16">
    <source>
        <dbReference type="Proteomes" id="UP000670947"/>
    </source>
</evidence>
<feature type="signal peptide" evidence="12">
    <location>
        <begin position="1"/>
        <end position="18"/>
    </location>
</feature>
<dbReference type="PANTHER" id="PTHR30570:SF4">
    <property type="entry name" value="PHOSPHATE-BINDING PROTEIN PSTS 1"/>
    <property type="match status" value="1"/>
</dbReference>
<dbReference type="Pfam" id="PF12849">
    <property type="entry name" value="PBP_like_2"/>
    <property type="match status" value="1"/>
</dbReference>
<sequence length="324" mass="33927">MKKALFIVVALMLTIGLAACGSNKENNGNTANSGTTNEGNSGTNAGGNSGSNAGGEALSGSILAAGSTALQPLVDQVSKKFMEDSKYSGITVQVQGGGSGTGLTQVQGGQATIGNSDIFAEEKFVDADADKAKELVDHQVAVVGMAAVVNKSVTVDNLTKQQLVDIFTGKVTNWKDVGGQDEKITIINRPSSSGTRKTFEKYALGTASQDIPGSIQEDASGTVKKYVTDTPGAIGYLALSYLDDTVKTVKYEGVEAKEDNIVNGTYPVWAYEHMYTKGEPDAATKALLDYIMSDEVQNADVVELGYIPVTKMQVKRDAAGNVTK</sequence>
<feature type="domain" description="PBP" evidence="14">
    <location>
        <begin position="53"/>
        <end position="295"/>
    </location>
</feature>
<dbReference type="PROSITE" id="PS51257">
    <property type="entry name" value="PROKAR_LIPOPROTEIN"/>
    <property type="match status" value="1"/>
</dbReference>
<evidence type="ECO:0000259" key="14">
    <source>
        <dbReference type="Pfam" id="PF12849"/>
    </source>
</evidence>
<evidence type="ECO:0000313" key="15">
    <source>
        <dbReference type="EMBL" id="MBO7744262.1"/>
    </source>
</evidence>
<dbReference type="Proteomes" id="UP000670947">
    <property type="component" value="Unassembled WGS sequence"/>
</dbReference>
<dbReference type="PANTHER" id="PTHR30570">
    <property type="entry name" value="PERIPLASMIC PHOSPHATE BINDING COMPONENT OF PHOSPHATE ABC TRANSPORTER"/>
    <property type="match status" value="1"/>
</dbReference>
<keyword evidence="11 12" id="KW-0449">Lipoprotein</keyword>
<gene>
    <name evidence="15" type="ORF">I8J29_08660</name>
</gene>
<evidence type="ECO:0000256" key="2">
    <source>
        <dbReference type="ARBA" id="ARBA00004193"/>
    </source>
</evidence>
<organism evidence="15 16">
    <name type="scientific">Paenibacillus artemisiicola</name>
    <dbReference type="NCBI Taxonomy" id="1172618"/>
    <lineage>
        <taxon>Bacteria</taxon>
        <taxon>Bacillati</taxon>
        <taxon>Bacillota</taxon>
        <taxon>Bacilli</taxon>
        <taxon>Bacillales</taxon>
        <taxon>Paenibacillaceae</taxon>
        <taxon>Paenibacillus</taxon>
    </lineage>
</organism>
<dbReference type="InterPro" id="IPR050811">
    <property type="entry name" value="Phosphate_ABC_transporter"/>
</dbReference>
<evidence type="ECO:0000256" key="1">
    <source>
        <dbReference type="ARBA" id="ARBA00002841"/>
    </source>
</evidence>
<comment type="caution">
    <text evidence="15">The sequence shown here is derived from an EMBL/GenBank/DDBJ whole genome shotgun (WGS) entry which is preliminary data.</text>
</comment>
<keyword evidence="7 12" id="KW-0592">Phosphate transport</keyword>
<evidence type="ECO:0000256" key="3">
    <source>
        <dbReference type="ARBA" id="ARBA00008725"/>
    </source>
</evidence>
<evidence type="ECO:0000256" key="10">
    <source>
        <dbReference type="ARBA" id="ARBA00023139"/>
    </source>
</evidence>